<evidence type="ECO:0000313" key="3">
    <source>
        <dbReference type="Proteomes" id="UP000519004"/>
    </source>
</evidence>
<dbReference type="RefSeq" id="WP_183949195.1">
    <property type="nucleotide sequence ID" value="NZ_JACHHX010000021.1"/>
</dbReference>
<sequence>MSKYPLCFTGMEQADEATLKMLFVDANASLGEPFELTSEDRAQILVVDLGSIYGHMTWLRAHSAGKTVVGLSNRADSEADFTLLRPVSESSLRDILAAVAAAQTGAANEPLDGIADGGTASAAARDDADEPTASAAPMAGTTDAVETVETVETADAADPETETDGSTAIAAQTPEAAEQPAPEPPREKHLVDYLRAGALPGPMRLQLPDAPPLVVDPRTGHYFGPPQLKPLMPYCRIVIAPEQWVPASAEDAARAGSPQPWTRLIWLCGLVSGAGRLVDAGDGERQYRLLKWPQIEREFPRHFRIATAMMKGPATLPEIAQASSATVEEVADFVNASLATGFAAIELPPSVEPEAPAKGGLLGRLKGLRGG</sequence>
<comment type="caution">
    <text evidence="2">The sequence shown here is derived from an EMBL/GenBank/DDBJ whole genome shotgun (WGS) entry which is preliminary data.</text>
</comment>
<dbReference type="EMBL" id="JACHHX010000021">
    <property type="protein sequence ID" value="MBB5016531.1"/>
    <property type="molecule type" value="Genomic_DNA"/>
</dbReference>
<organism evidence="2 3">
    <name type="scientific">Rehaibacterium terrae</name>
    <dbReference type="NCBI Taxonomy" id="1341696"/>
    <lineage>
        <taxon>Bacteria</taxon>
        <taxon>Pseudomonadati</taxon>
        <taxon>Pseudomonadota</taxon>
        <taxon>Gammaproteobacteria</taxon>
        <taxon>Lysobacterales</taxon>
        <taxon>Lysobacteraceae</taxon>
        <taxon>Rehaibacterium</taxon>
    </lineage>
</organism>
<gene>
    <name evidence="2" type="ORF">HNQ58_002446</name>
</gene>
<feature type="region of interest" description="Disordered" evidence="1">
    <location>
        <begin position="109"/>
        <end position="145"/>
    </location>
</feature>
<protein>
    <submittedName>
        <fullName evidence="2">Uncharacterized protein</fullName>
    </submittedName>
</protein>
<reference evidence="2 3" key="1">
    <citation type="submission" date="2020-08" db="EMBL/GenBank/DDBJ databases">
        <title>Genomic Encyclopedia of Type Strains, Phase IV (KMG-IV): sequencing the most valuable type-strain genomes for metagenomic binning, comparative biology and taxonomic classification.</title>
        <authorList>
            <person name="Goeker M."/>
        </authorList>
    </citation>
    <scope>NUCLEOTIDE SEQUENCE [LARGE SCALE GENOMIC DNA]</scope>
    <source>
        <strain evidence="2 3">DSM 25897</strain>
    </source>
</reference>
<evidence type="ECO:0000256" key="1">
    <source>
        <dbReference type="SAM" id="MobiDB-lite"/>
    </source>
</evidence>
<proteinExistence type="predicted"/>
<dbReference type="AlphaFoldDB" id="A0A7W8DFM4"/>
<dbReference type="Proteomes" id="UP000519004">
    <property type="component" value="Unassembled WGS sequence"/>
</dbReference>
<accession>A0A7W8DFM4</accession>
<keyword evidence="3" id="KW-1185">Reference proteome</keyword>
<name>A0A7W8DFM4_9GAMM</name>
<evidence type="ECO:0000313" key="2">
    <source>
        <dbReference type="EMBL" id="MBB5016531.1"/>
    </source>
</evidence>